<gene>
    <name evidence="2" type="ORF">C7455_108115</name>
</gene>
<reference evidence="2 3" key="1">
    <citation type="submission" date="2018-05" db="EMBL/GenBank/DDBJ databases">
        <title>Genomic Encyclopedia of Type Strains, Phase IV (KMG-IV): sequencing the most valuable type-strain genomes for metagenomic binning, comparative biology and taxonomic classification.</title>
        <authorList>
            <person name="Goeker M."/>
        </authorList>
    </citation>
    <scope>NUCLEOTIDE SEQUENCE [LARGE SCALE GENOMIC DNA]</scope>
    <source>
        <strain evidence="2 3">DSM 16097</strain>
    </source>
</reference>
<comment type="caution">
    <text evidence="2">The sequence shown here is derived from an EMBL/GenBank/DDBJ whole genome shotgun (WGS) entry which is preliminary data.</text>
</comment>
<feature type="chain" id="PRO_5016241502" evidence="1">
    <location>
        <begin position="25"/>
        <end position="220"/>
    </location>
</feature>
<dbReference type="OrthoDB" id="9810773at2"/>
<organism evidence="2 3">
    <name type="scientific">Roseicyclus mahoneyensis</name>
    <dbReference type="NCBI Taxonomy" id="164332"/>
    <lineage>
        <taxon>Bacteria</taxon>
        <taxon>Pseudomonadati</taxon>
        <taxon>Pseudomonadota</taxon>
        <taxon>Alphaproteobacteria</taxon>
        <taxon>Rhodobacterales</taxon>
        <taxon>Roseobacteraceae</taxon>
        <taxon>Roseicyclus</taxon>
    </lineage>
</organism>
<evidence type="ECO:0000313" key="2">
    <source>
        <dbReference type="EMBL" id="PWK59347.1"/>
    </source>
</evidence>
<dbReference type="InterPro" id="IPR010466">
    <property type="entry name" value="DUF1058"/>
</dbReference>
<dbReference type="EMBL" id="QGGW01000008">
    <property type="protein sequence ID" value="PWK59347.1"/>
    <property type="molecule type" value="Genomic_DNA"/>
</dbReference>
<protein>
    <submittedName>
        <fullName evidence="2">SH3-like domain-containing protein</fullName>
    </submittedName>
</protein>
<proteinExistence type="predicted"/>
<keyword evidence="3" id="KW-1185">Reference proteome</keyword>
<accession>A0A316GW87</accession>
<sequence length="220" mass="23934">MQKAVWRGLLTASVLIGLAGGALAQDRPRTDPVPRPLTLAALETTAQPAPTPAPASAAVPDEAQPIEDVAATSPPRDPAVGSVTGFPIPRYVSIKAAEANARRGPSRSHRIDWVFQRRNMPVMVVAEHGHWRRVIDRDGAGGWVHYTLLSGERTAIVEAERLTLHQRPDRASMVRAEAEQGVIGTLRQCRVDWCEMEVGGFRGWVEARGLWGVDPGESFD</sequence>
<feature type="signal peptide" evidence="1">
    <location>
        <begin position="1"/>
        <end position="24"/>
    </location>
</feature>
<dbReference type="Pfam" id="PF06347">
    <property type="entry name" value="SH3_4"/>
    <property type="match status" value="2"/>
</dbReference>
<dbReference type="Proteomes" id="UP000245708">
    <property type="component" value="Unassembled WGS sequence"/>
</dbReference>
<evidence type="ECO:0000313" key="3">
    <source>
        <dbReference type="Proteomes" id="UP000245708"/>
    </source>
</evidence>
<dbReference type="Gene3D" id="2.30.30.40">
    <property type="entry name" value="SH3 Domains"/>
    <property type="match status" value="1"/>
</dbReference>
<keyword evidence="1" id="KW-0732">Signal</keyword>
<dbReference type="AlphaFoldDB" id="A0A316GW87"/>
<name>A0A316GW87_9RHOB</name>
<evidence type="ECO:0000256" key="1">
    <source>
        <dbReference type="SAM" id="SignalP"/>
    </source>
</evidence>